<evidence type="ECO:0000313" key="2">
    <source>
        <dbReference type="EMBL" id="ACO69988.1"/>
    </source>
</evidence>
<organism evidence="2 3">
    <name type="scientific">Micromonas commoda (strain RCC299 / NOUM17 / CCMP2709)</name>
    <name type="common">Picoplanktonic green alga</name>
    <dbReference type="NCBI Taxonomy" id="296587"/>
    <lineage>
        <taxon>Eukaryota</taxon>
        <taxon>Viridiplantae</taxon>
        <taxon>Chlorophyta</taxon>
        <taxon>Mamiellophyceae</taxon>
        <taxon>Mamiellales</taxon>
        <taxon>Mamiellaceae</taxon>
        <taxon>Micromonas</taxon>
    </lineage>
</organism>
<dbReference type="InParanoid" id="C1FIG0"/>
<dbReference type="RefSeq" id="XP_002508730.1">
    <property type="nucleotide sequence ID" value="XM_002508684.1"/>
</dbReference>
<dbReference type="STRING" id="296587.C1FIG0"/>
<proteinExistence type="predicted"/>
<dbReference type="KEGG" id="mis:MICPUN_109014"/>
<gene>
    <name evidence="2" type="ORF">MICPUN_109014</name>
</gene>
<dbReference type="AlphaFoldDB" id="C1FIG0"/>
<reference evidence="2 3" key="1">
    <citation type="journal article" date="2009" name="Science">
        <title>Green evolution and dynamic adaptations revealed by genomes of the marine picoeukaryotes Micromonas.</title>
        <authorList>
            <person name="Worden A.Z."/>
            <person name="Lee J.H."/>
            <person name="Mock T."/>
            <person name="Rouze P."/>
            <person name="Simmons M.P."/>
            <person name="Aerts A.L."/>
            <person name="Allen A.E."/>
            <person name="Cuvelier M.L."/>
            <person name="Derelle E."/>
            <person name="Everett M.V."/>
            <person name="Foulon E."/>
            <person name="Grimwood J."/>
            <person name="Gundlach H."/>
            <person name="Henrissat B."/>
            <person name="Napoli C."/>
            <person name="McDonald S.M."/>
            <person name="Parker M.S."/>
            <person name="Rombauts S."/>
            <person name="Salamov A."/>
            <person name="Von Dassow P."/>
            <person name="Badger J.H."/>
            <person name="Coutinho P.M."/>
            <person name="Demir E."/>
            <person name="Dubchak I."/>
            <person name="Gentemann C."/>
            <person name="Eikrem W."/>
            <person name="Gready J.E."/>
            <person name="John U."/>
            <person name="Lanier W."/>
            <person name="Lindquist E.A."/>
            <person name="Lucas S."/>
            <person name="Mayer K.F."/>
            <person name="Moreau H."/>
            <person name="Not F."/>
            <person name="Otillar R."/>
            <person name="Panaud O."/>
            <person name="Pangilinan J."/>
            <person name="Paulsen I."/>
            <person name="Piegu B."/>
            <person name="Poliakov A."/>
            <person name="Robbens S."/>
            <person name="Schmutz J."/>
            <person name="Toulza E."/>
            <person name="Wyss T."/>
            <person name="Zelensky A."/>
            <person name="Zhou K."/>
            <person name="Armbrust E.V."/>
            <person name="Bhattacharya D."/>
            <person name="Goodenough U.W."/>
            <person name="Van de Peer Y."/>
            <person name="Grigoriev I.V."/>
        </authorList>
    </citation>
    <scope>NUCLEOTIDE SEQUENCE [LARGE SCALE GENOMIC DNA]</scope>
    <source>
        <strain evidence="3">RCC299 / NOUM17</strain>
    </source>
</reference>
<protein>
    <submittedName>
        <fullName evidence="2">Uncharacterized protein</fullName>
    </submittedName>
</protein>
<name>C1FIG0_MICCC</name>
<evidence type="ECO:0000256" key="1">
    <source>
        <dbReference type="SAM" id="MobiDB-lite"/>
    </source>
</evidence>
<dbReference type="Proteomes" id="UP000002009">
    <property type="component" value="Chromosome 10"/>
</dbReference>
<feature type="region of interest" description="Disordered" evidence="1">
    <location>
        <begin position="1"/>
        <end position="21"/>
    </location>
</feature>
<accession>C1FIG0</accession>
<evidence type="ECO:0000313" key="3">
    <source>
        <dbReference type="Proteomes" id="UP000002009"/>
    </source>
</evidence>
<dbReference type="EMBL" id="CP001576">
    <property type="protein sequence ID" value="ACO69988.1"/>
    <property type="molecule type" value="Genomic_DNA"/>
</dbReference>
<sequence>MAAYNHQAGTNPDLVEGTTPSSATEGFSHIWPGTHLGLTASDIAEVRFYCHTSNHNRVMHFSVNNDWIKTAILTGSVSGNSVSYWTSGTTKLAGHTAKLPDSTTHVQSSSGFGLLDVPFYEWGAGHWRLRDNTGGQNWECDDYSAGTTSHQVWIKLAE</sequence>
<keyword evidence="3" id="KW-1185">Reference proteome</keyword>
<dbReference type="GeneID" id="8247007"/>